<keyword evidence="2" id="KW-1185">Reference proteome</keyword>
<sequence>MDKTGNVRKVYFGGNTYKGSIHSMMLSLTKKVQKELWV</sequence>
<proteinExistence type="predicted"/>
<dbReference type="STRING" id="36842.SAMN02194393_02104"/>
<protein>
    <submittedName>
        <fullName evidence="1">Uncharacterized protein</fullName>
    </submittedName>
</protein>
<dbReference type="AlphaFoldDB" id="A0A1T5KRI4"/>
<name>A0A1T5KRI4_9FIRM</name>
<evidence type="ECO:0000313" key="1">
    <source>
        <dbReference type="EMBL" id="SKC66384.1"/>
    </source>
</evidence>
<reference evidence="1 2" key="1">
    <citation type="submission" date="2017-02" db="EMBL/GenBank/DDBJ databases">
        <authorList>
            <person name="Peterson S.W."/>
        </authorList>
    </citation>
    <scope>NUCLEOTIDE SEQUENCE [LARGE SCALE GENOMIC DNA]</scope>
    <source>
        <strain evidence="1 2">M1</strain>
    </source>
</reference>
<organism evidence="1 2">
    <name type="scientific">Maledivibacter halophilus</name>
    <dbReference type="NCBI Taxonomy" id="36842"/>
    <lineage>
        <taxon>Bacteria</taxon>
        <taxon>Bacillati</taxon>
        <taxon>Bacillota</taxon>
        <taxon>Clostridia</taxon>
        <taxon>Peptostreptococcales</taxon>
        <taxon>Caminicellaceae</taxon>
        <taxon>Maledivibacter</taxon>
    </lineage>
</organism>
<dbReference type="EMBL" id="FUZT01000004">
    <property type="protein sequence ID" value="SKC66384.1"/>
    <property type="molecule type" value="Genomic_DNA"/>
</dbReference>
<accession>A0A1T5KRI4</accession>
<evidence type="ECO:0000313" key="2">
    <source>
        <dbReference type="Proteomes" id="UP000190285"/>
    </source>
</evidence>
<gene>
    <name evidence="1" type="ORF">SAMN02194393_02104</name>
</gene>
<dbReference type="Proteomes" id="UP000190285">
    <property type="component" value="Unassembled WGS sequence"/>
</dbReference>